<dbReference type="PROSITE" id="PS50042">
    <property type="entry name" value="CNMP_BINDING_3"/>
    <property type="match status" value="1"/>
</dbReference>
<dbReference type="InterPro" id="IPR000595">
    <property type="entry name" value="cNMP-bd_dom"/>
</dbReference>
<dbReference type="GeneID" id="43163533"/>
<dbReference type="InterPro" id="IPR023753">
    <property type="entry name" value="FAD/NAD-binding_dom"/>
</dbReference>
<evidence type="ECO:0000313" key="5">
    <source>
        <dbReference type="Proteomes" id="UP001326110"/>
    </source>
</evidence>
<evidence type="ECO:0000256" key="1">
    <source>
        <dbReference type="ARBA" id="ARBA00022630"/>
    </source>
</evidence>
<protein>
    <submittedName>
        <fullName evidence="4">FAD-dependent oxidoreductase</fullName>
    </submittedName>
</protein>
<sequence length="612" mass="64535">MAISPLDPIAAETHDALASTATATASAPTLDLEKRGYQIFPTLSPGDIKHMLRFGQARTYQDGEPVIEAGKTCYGLMLVLKGAIAMYRTNGLDDPLLFITHTVGQFAGEVAQLSGRSPLANGYAAGTTEVLVVPPESLRALLVAHADLGERIVRALILRRVGLIEQNSGGPTIIGARSQGRVHALQSFLSANGHPYSVIDPAEDLRAADLIALHQASGDDLPLVVCPDGAIKKNPTVVDMGRCLGMLPELSEDKVWDVIVVGAGPAGLATAVYAASEGLSVLALETRAYGGQAGASARIENYLGFPTGISGGALAGRAYVQAQKFGVEIAIPAPTGRLICDTWPLQVEMCGSYQKLKARTVVLSCGARYRRPSLANLKQFEGKGVYYWASPIEAKLCRSEEIVLVGGGNSAGQAAVFLSGHASKVHILIRRDSLAATMSSYLIERIEATPNIELHTHSEIVALEGNDDGLKQIRVRNAKTEQETDYDVCRVFLFIGADPNTAWLSDCGVDVDDHGFIRTGFDVAKAQCRANFENGVYPRELPSRAALETSVPGVFAIGDVRAASTKRVAAAVGEGAAVVSQIHQFLANLPADKRALAAEPAAIAASAPAAAV</sequence>
<keyword evidence="2" id="KW-0560">Oxidoreductase</keyword>
<dbReference type="Proteomes" id="UP001326110">
    <property type="component" value="Chromosome"/>
</dbReference>
<dbReference type="Gene3D" id="2.60.120.10">
    <property type="entry name" value="Jelly Rolls"/>
    <property type="match status" value="1"/>
</dbReference>
<organism evidence="4 5">
    <name type="scientific">Duganella zoogloeoides</name>
    <dbReference type="NCBI Taxonomy" id="75659"/>
    <lineage>
        <taxon>Bacteria</taxon>
        <taxon>Pseudomonadati</taxon>
        <taxon>Pseudomonadota</taxon>
        <taxon>Betaproteobacteria</taxon>
        <taxon>Burkholderiales</taxon>
        <taxon>Oxalobacteraceae</taxon>
        <taxon>Telluria group</taxon>
        <taxon>Duganella</taxon>
    </lineage>
</organism>
<accession>A0ABZ0XUA0</accession>
<gene>
    <name evidence="4" type="ORF">SR858_19970</name>
</gene>
<keyword evidence="1" id="KW-0285">Flavoprotein</keyword>
<dbReference type="Pfam" id="PF00027">
    <property type="entry name" value="cNMP_binding"/>
    <property type="match status" value="1"/>
</dbReference>
<evidence type="ECO:0000313" key="4">
    <source>
        <dbReference type="EMBL" id="WQH03312.1"/>
    </source>
</evidence>
<reference evidence="4 5" key="1">
    <citation type="submission" date="2023-11" db="EMBL/GenBank/DDBJ databases">
        <title>MicrobeMod: A computational toolkit for identifying prokaryotic methylation and restriction-modification with nanopore sequencing.</title>
        <authorList>
            <person name="Crits-Christoph A."/>
            <person name="Kang S.C."/>
            <person name="Lee H."/>
            <person name="Ostrov N."/>
        </authorList>
    </citation>
    <scope>NUCLEOTIDE SEQUENCE [LARGE SCALE GENOMIC DNA]</scope>
    <source>
        <strain evidence="4 5">ATCC 25935</strain>
    </source>
</reference>
<dbReference type="PRINTS" id="PR00368">
    <property type="entry name" value="FADPNR"/>
</dbReference>
<evidence type="ECO:0000256" key="2">
    <source>
        <dbReference type="ARBA" id="ARBA00023002"/>
    </source>
</evidence>
<dbReference type="CDD" id="cd00038">
    <property type="entry name" value="CAP_ED"/>
    <property type="match status" value="1"/>
</dbReference>
<keyword evidence="5" id="KW-1185">Reference proteome</keyword>
<dbReference type="Gene3D" id="3.50.50.60">
    <property type="entry name" value="FAD/NAD(P)-binding domain"/>
    <property type="match status" value="2"/>
</dbReference>
<dbReference type="SMART" id="SM00100">
    <property type="entry name" value="cNMP"/>
    <property type="match status" value="1"/>
</dbReference>
<dbReference type="SUPFAM" id="SSF51905">
    <property type="entry name" value="FAD/NAD(P)-binding domain"/>
    <property type="match status" value="1"/>
</dbReference>
<dbReference type="PRINTS" id="PR00469">
    <property type="entry name" value="PNDRDTASEII"/>
</dbReference>
<dbReference type="RefSeq" id="WP_019921788.1">
    <property type="nucleotide sequence ID" value="NZ_CP140152.1"/>
</dbReference>
<evidence type="ECO:0000259" key="3">
    <source>
        <dbReference type="PROSITE" id="PS50042"/>
    </source>
</evidence>
<dbReference type="InterPro" id="IPR036188">
    <property type="entry name" value="FAD/NAD-bd_sf"/>
</dbReference>
<dbReference type="EMBL" id="CP140152">
    <property type="protein sequence ID" value="WQH03312.1"/>
    <property type="molecule type" value="Genomic_DNA"/>
</dbReference>
<name>A0ABZ0XUA0_9BURK</name>
<feature type="domain" description="Cyclic nucleotide-binding" evidence="3">
    <location>
        <begin position="39"/>
        <end position="159"/>
    </location>
</feature>
<dbReference type="InterPro" id="IPR014710">
    <property type="entry name" value="RmlC-like_jellyroll"/>
</dbReference>
<dbReference type="PANTHER" id="PTHR48105">
    <property type="entry name" value="THIOREDOXIN REDUCTASE 1-RELATED-RELATED"/>
    <property type="match status" value="1"/>
</dbReference>
<dbReference type="SUPFAM" id="SSF51206">
    <property type="entry name" value="cAMP-binding domain-like"/>
    <property type="match status" value="1"/>
</dbReference>
<proteinExistence type="predicted"/>
<dbReference type="InterPro" id="IPR018490">
    <property type="entry name" value="cNMP-bd_dom_sf"/>
</dbReference>
<dbReference type="InterPro" id="IPR050097">
    <property type="entry name" value="Ferredoxin-NADP_redctase_2"/>
</dbReference>
<dbReference type="Pfam" id="PF07992">
    <property type="entry name" value="Pyr_redox_2"/>
    <property type="match status" value="1"/>
</dbReference>